<keyword evidence="4 10" id="KW-0808">Transferase</keyword>
<dbReference type="PANTHER" id="PTHR43322:SF5">
    <property type="entry name" value="1-DEOXY-D-XYLULOSE-5-PHOSPHATE SYNTHASE, CHLOROPLASTIC"/>
    <property type="match status" value="1"/>
</dbReference>
<feature type="binding site" evidence="10">
    <location>
        <position position="398"/>
    </location>
    <ligand>
        <name>thiamine diphosphate</name>
        <dbReference type="ChEBI" id="CHEBI:58937"/>
    </ligand>
</feature>
<dbReference type="Proteomes" id="UP001549366">
    <property type="component" value="Unassembled WGS sequence"/>
</dbReference>
<comment type="cofactor">
    <cofactor evidence="10">
        <name>Mg(2+)</name>
        <dbReference type="ChEBI" id="CHEBI:18420"/>
    </cofactor>
    <text evidence="10">Binds 1 Mg(2+) ion per subunit.</text>
</comment>
<dbReference type="InterPro" id="IPR005477">
    <property type="entry name" value="Dxylulose-5-P_synthase"/>
</dbReference>
<organism evidence="12 13">
    <name type="scientific">Endozoicomonas lisbonensis</name>
    <dbReference type="NCBI Taxonomy" id="3120522"/>
    <lineage>
        <taxon>Bacteria</taxon>
        <taxon>Pseudomonadati</taxon>
        <taxon>Pseudomonadota</taxon>
        <taxon>Gammaproteobacteria</taxon>
        <taxon>Oceanospirillales</taxon>
        <taxon>Endozoicomonadaceae</taxon>
        <taxon>Endozoicomonas</taxon>
    </lineage>
</organism>
<comment type="caution">
    <text evidence="12">The sequence shown here is derived from an EMBL/GenBank/DDBJ whole genome shotgun (WGS) entry which is preliminary data.</text>
</comment>
<comment type="pathway">
    <text evidence="1 10">Metabolic intermediate biosynthesis; 1-deoxy-D-xylulose 5-phosphate biosynthesis; 1-deoxy-D-xylulose 5-phosphate from D-glyceraldehyde 3-phosphate and pyruvate: step 1/1.</text>
</comment>
<evidence type="ECO:0000313" key="13">
    <source>
        <dbReference type="Proteomes" id="UP001549366"/>
    </source>
</evidence>
<sequence length="663" mass="72795">MFDWQPTPGRQKKPEEARIASDNMFHEIPKTRPETPLLDNIDTPEQLRALHVSDLPALTRELREFLLYSVGQTGGHFGAGLGVVELTVALHYLFNTPEDRLVWDVGHQTYPHKILTGRKERMNTLRQKDGLAAFPKRCESPYDTFGVGHSSTSISAALGMAIAAKLKGDQRRTVAVIGDGSMTAGMAYEAMNHAADEKANVLVILNDNDMSISHSVGGLSNYLTKILSSKTYHHIREGSKKVLNSIPHAWELARRTEEHVKGMIIPGTLFEEMGFNYFGPIDGHDLPMLLHTLENLRDLEGPQFLHVVTRKGKGFAPAEQDPIGYHAITKLEPQKQQAPKPVVPKKPKYANVFGQWLFDMAGQDDKLVGITPAMCEGSDLLRFAEHFPDRYFDVAIAEQHAVTLAAGMACEGMKPVVAIYSTFLQRGYDQLVHDVAVQNLDVLFAIDRAGMVGEDGPTHGGCYDIAYLRCIPNMLIMAPGDEDETRRMLTTGHQFNGPASVRYPRGTGPGAVISKALEPLEIGKGEIRRQGKRVAILAFGTVLTNALKAAEQLGATVANMRFIKPMDTGLINELVKNHELLVTVEEGCISGGAGSAVNEYLNEQAMNVPVLNLGIPDRYIEAASHAQQLEECGLDPQGIVDSINDRLSREVLQTLALPHVARS</sequence>
<feature type="binding site" evidence="10">
    <location>
        <position position="179"/>
    </location>
    <ligand>
        <name>Mg(2+)</name>
        <dbReference type="ChEBI" id="CHEBI:18420"/>
    </ligand>
</feature>
<dbReference type="SUPFAM" id="SSF52922">
    <property type="entry name" value="TK C-terminal domain-like"/>
    <property type="match status" value="1"/>
</dbReference>
<comment type="cofactor">
    <cofactor evidence="10">
        <name>thiamine diphosphate</name>
        <dbReference type="ChEBI" id="CHEBI:58937"/>
    </cofactor>
    <text evidence="10">Binds 1 thiamine pyrophosphate per subunit.</text>
</comment>
<proteinExistence type="inferred from homology"/>
<dbReference type="EMBL" id="JBEWTB010000002">
    <property type="protein sequence ID" value="MET4756583.1"/>
    <property type="molecule type" value="Genomic_DNA"/>
</dbReference>
<accession>A0ABV2SI52</accession>
<comment type="catalytic activity">
    <reaction evidence="10">
        <text>D-glyceraldehyde 3-phosphate + pyruvate + H(+) = 1-deoxy-D-xylulose 5-phosphate + CO2</text>
        <dbReference type="Rhea" id="RHEA:12605"/>
        <dbReference type="ChEBI" id="CHEBI:15361"/>
        <dbReference type="ChEBI" id="CHEBI:15378"/>
        <dbReference type="ChEBI" id="CHEBI:16526"/>
        <dbReference type="ChEBI" id="CHEBI:57792"/>
        <dbReference type="ChEBI" id="CHEBI:59776"/>
        <dbReference type="EC" id="2.2.1.7"/>
    </reaction>
</comment>
<dbReference type="CDD" id="cd07033">
    <property type="entry name" value="TPP_PYR_DXS_TK_like"/>
    <property type="match status" value="1"/>
</dbReference>
<protein>
    <recommendedName>
        <fullName evidence="10">1-deoxy-D-xylulose-5-phosphate synthase</fullName>
        <ecNumber evidence="10">2.2.1.7</ecNumber>
    </recommendedName>
    <alternativeName>
        <fullName evidence="10">1-deoxyxylulose-5-phosphate synthase</fullName>
        <shortName evidence="10">DXP synthase</shortName>
        <shortName evidence="10">DXPS</shortName>
    </alternativeName>
</protein>
<feature type="binding site" evidence="10">
    <location>
        <position position="107"/>
    </location>
    <ligand>
        <name>thiamine diphosphate</name>
        <dbReference type="ChEBI" id="CHEBI:58937"/>
    </ligand>
</feature>
<dbReference type="Gene3D" id="3.40.50.920">
    <property type="match status" value="1"/>
</dbReference>
<keyword evidence="5 10" id="KW-0479">Metal-binding</keyword>
<feature type="binding site" evidence="10">
    <location>
        <position position="208"/>
    </location>
    <ligand>
        <name>thiamine diphosphate</name>
        <dbReference type="ChEBI" id="CHEBI:58937"/>
    </ligand>
</feature>
<dbReference type="NCBIfam" id="TIGR00204">
    <property type="entry name" value="dxs"/>
    <property type="match status" value="1"/>
</dbReference>
<keyword evidence="8 10" id="KW-0786">Thiamine pyrophosphate</keyword>
<dbReference type="InterPro" id="IPR033248">
    <property type="entry name" value="Transketolase_C"/>
</dbReference>
<evidence type="ECO:0000256" key="7">
    <source>
        <dbReference type="ARBA" id="ARBA00022977"/>
    </source>
</evidence>
<gene>
    <name evidence="10" type="primary">dxs</name>
    <name evidence="12" type="ORF">V5J35_001775</name>
</gene>
<feature type="domain" description="Transketolase-like pyrimidine-binding" evidence="11">
    <location>
        <begin position="347"/>
        <end position="511"/>
    </location>
</feature>
<feature type="binding site" evidence="10">
    <location>
        <position position="208"/>
    </location>
    <ligand>
        <name>Mg(2+)</name>
        <dbReference type="ChEBI" id="CHEBI:18420"/>
    </ligand>
</feature>
<evidence type="ECO:0000256" key="5">
    <source>
        <dbReference type="ARBA" id="ARBA00022723"/>
    </source>
</evidence>
<evidence type="ECO:0000256" key="10">
    <source>
        <dbReference type="HAMAP-Rule" id="MF_00315"/>
    </source>
</evidence>
<evidence type="ECO:0000256" key="8">
    <source>
        <dbReference type="ARBA" id="ARBA00023052"/>
    </source>
</evidence>
<dbReference type="PANTHER" id="PTHR43322">
    <property type="entry name" value="1-D-DEOXYXYLULOSE 5-PHOSPHATE SYNTHASE-RELATED"/>
    <property type="match status" value="1"/>
</dbReference>
<comment type="function">
    <text evidence="10">Catalyzes the acyloin condensation reaction between C atoms 2 and 3 of pyruvate and glyceraldehyde 3-phosphate to yield 1-deoxy-D-xylulose-5-phosphate (DXP).</text>
</comment>
<name>A0ABV2SI52_9GAMM</name>
<keyword evidence="7 10" id="KW-0784">Thiamine biosynthesis</keyword>
<dbReference type="Pfam" id="PF02779">
    <property type="entry name" value="Transket_pyr"/>
    <property type="match status" value="1"/>
</dbReference>
<dbReference type="Pfam" id="PF13292">
    <property type="entry name" value="DXP_synthase_N"/>
    <property type="match status" value="1"/>
</dbReference>
<keyword evidence="6 10" id="KW-0460">Magnesium</keyword>
<comment type="subunit">
    <text evidence="3 10">Homodimer.</text>
</comment>
<evidence type="ECO:0000256" key="6">
    <source>
        <dbReference type="ARBA" id="ARBA00022842"/>
    </source>
</evidence>
<dbReference type="InterPro" id="IPR005475">
    <property type="entry name" value="Transketolase-like_Pyr-bd"/>
</dbReference>
<comment type="similarity">
    <text evidence="2 10">Belongs to the transketolase family. DXPS subfamily.</text>
</comment>
<reference evidence="12 13" key="1">
    <citation type="submission" date="2024-06" db="EMBL/GenBank/DDBJ databases">
        <title>Genomic Encyclopedia of Type Strains, Phase V (KMG-V): Genome sequencing to study the core and pangenomes of soil and plant-associated prokaryotes.</title>
        <authorList>
            <person name="Whitman W."/>
        </authorList>
    </citation>
    <scope>NUCLEOTIDE SEQUENCE [LARGE SCALE GENOMIC DNA]</scope>
    <source>
        <strain evidence="12 13">NE40</strain>
    </source>
</reference>
<dbReference type="GO" id="GO:0008661">
    <property type="term" value="F:1-deoxy-D-xylulose-5-phosphate synthase activity"/>
    <property type="evidence" value="ECO:0007669"/>
    <property type="project" value="UniProtKB-EC"/>
</dbReference>
<feature type="binding site" evidence="10">
    <location>
        <position position="315"/>
    </location>
    <ligand>
        <name>thiamine diphosphate</name>
        <dbReference type="ChEBI" id="CHEBI:58937"/>
    </ligand>
</feature>
<feature type="binding site" evidence="10">
    <location>
        <begin position="148"/>
        <end position="150"/>
    </location>
    <ligand>
        <name>thiamine diphosphate</name>
        <dbReference type="ChEBI" id="CHEBI:58937"/>
    </ligand>
</feature>
<dbReference type="HAMAP" id="MF_00315">
    <property type="entry name" value="DXP_synth"/>
    <property type="match status" value="1"/>
</dbReference>
<evidence type="ECO:0000256" key="9">
    <source>
        <dbReference type="ARBA" id="ARBA00023229"/>
    </source>
</evidence>
<keyword evidence="9 10" id="KW-0414">Isoprene biosynthesis</keyword>
<dbReference type="CDD" id="cd02007">
    <property type="entry name" value="TPP_DXS"/>
    <property type="match status" value="1"/>
</dbReference>
<evidence type="ECO:0000259" key="11">
    <source>
        <dbReference type="SMART" id="SM00861"/>
    </source>
</evidence>
<dbReference type="InterPro" id="IPR029061">
    <property type="entry name" value="THDP-binding"/>
</dbReference>
<evidence type="ECO:0000256" key="2">
    <source>
        <dbReference type="ARBA" id="ARBA00011081"/>
    </source>
</evidence>
<dbReference type="Gene3D" id="3.40.50.970">
    <property type="match status" value="2"/>
</dbReference>
<dbReference type="EC" id="2.2.1.7" evidence="10"/>
<dbReference type="SUPFAM" id="SSF52518">
    <property type="entry name" value="Thiamin diphosphate-binding fold (THDP-binding)"/>
    <property type="match status" value="2"/>
</dbReference>
<dbReference type="Pfam" id="PF02780">
    <property type="entry name" value="Transketolase_C"/>
    <property type="match status" value="1"/>
</dbReference>
<evidence type="ECO:0000256" key="4">
    <source>
        <dbReference type="ARBA" id="ARBA00022679"/>
    </source>
</evidence>
<feature type="binding site" evidence="10">
    <location>
        <begin position="180"/>
        <end position="181"/>
    </location>
    <ligand>
        <name>thiamine diphosphate</name>
        <dbReference type="ChEBI" id="CHEBI:58937"/>
    </ligand>
</feature>
<evidence type="ECO:0000256" key="3">
    <source>
        <dbReference type="ARBA" id="ARBA00011738"/>
    </source>
</evidence>
<keyword evidence="13" id="KW-1185">Reference proteome</keyword>
<dbReference type="NCBIfam" id="NF003933">
    <property type="entry name" value="PRK05444.2-2"/>
    <property type="match status" value="1"/>
</dbReference>
<dbReference type="PROSITE" id="PS00802">
    <property type="entry name" value="TRANSKETOLASE_2"/>
    <property type="match status" value="1"/>
</dbReference>
<evidence type="ECO:0000256" key="1">
    <source>
        <dbReference type="ARBA" id="ARBA00004980"/>
    </source>
</evidence>
<dbReference type="SMART" id="SM00861">
    <property type="entry name" value="Transket_pyr"/>
    <property type="match status" value="1"/>
</dbReference>
<dbReference type="InterPro" id="IPR009014">
    <property type="entry name" value="Transketo_C/PFOR_II"/>
</dbReference>
<dbReference type="InterPro" id="IPR020826">
    <property type="entry name" value="Transketolase_BS"/>
</dbReference>
<evidence type="ECO:0000313" key="12">
    <source>
        <dbReference type="EMBL" id="MET4756583.1"/>
    </source>
</evidence>